<dbReference type="PANTHER" id="PTHR47150:SF7">
    <property type="entry name" value="NUCLEASE"/>
    <property type="match status" value="1"/>
</dbReference>
<dbReference type="Pfam" id="PF04827">
    <property type="entry name" value="Plant_tran"/>
    <property type="match status" value="2"/>
</dbReference>
<dbReference type="Gramene" id="Bo2g158440.1">
    <property type="protein sequence ID" value="Bo2g158440.1"/>
    <property type="gene ID" value="Bo2g158440"/>
</dbReference>
<sequence length="142" mass="16279">MTTTSTNDVMHLVDLDYQLYIRSPTTEDVSILLTIGQQRGFPGMLGSLNCMHWKWKNCPTAWAGNNDINVLKSSNLFCKLAQGSSRYWKKDVLHDIMTSCIIMHNMIIEDERDVNAPIRDARPAPPANVEMTINEDMRFKKF</sequence>
<reference evidence="1 2" key="1">
    <citation type="journal article" date="2014" name="Genome Biol.">
        <title>Transcriptome and methylome profiling reveals relics of genome dominance in the mesopolyploid Brassica oleracea.</title>
        <authorList>
            <person name="Parkin I.A."/>
            <person name="Koh C."/>
            <person name="Tang H."/>
            <person name="Robinson S.J."/>
            <person name="Kagale S."/>
            <person name="Clarke W.E."/>
            <person name="Town C.D."/>
            <person name="Nixon J."/>
            <person name="Krishnakumar V."/>
            <person name="Bidwell S.L."/>
            <person name="Denoeud F."/>
            <person name="Belcram H."/>
            <person name="Links M.G."/>
            <person name="Just J."/>
            <person name="Clarke C."/>
            <person name="Bender T."/>
            <person name="Huebert T."/>
            <person name="Mason A.S."/>
            <person name="Pires J.C."/>
            <person name="Barker G."/>
            <person name="Moore J."/>
            <person name="Walley P.G."/>
            <person name="Manoli S."/>
            <person name="Batley J."/>
            <person name="Edwards D."/>
            <person name="Nelson M.N."/>
            <person name="Wang X."/>
            <person name="Paterson A.H."/>
            <person name="King G."/>
            <person name="Bancroft I."/>
            <person name="Chalhoub B."/>
            <person name="Sharpe A.G."/>
        </authorList>
    </citation>
    <scope>NUCLEOTIDE SEQUENCE</scope>
    <source>
        <strain evidence="1 2">cv. TO1000</strain>
    </source>
</reference>
<dbReference type="STRING" id="109376.A0A0D3AXL0"/>
<proteinExistence type="predicted"/>
<organism evidence="1 2">
    <name type="scientific">Brassica oleracea var. oleracea</name>
    <dbReference type="NCBI Taxonomy" id="109376"/>
    <lineage>
        <taxon>Eukaryota</taxon>
        <taxon>Viridiplantae</taxon>
        <taxon>Streptophyta</taxon>
        <taxon>Embryophyta</taxon>
        <taxon>Tracheophyta</taxon>
        <taxon>Spermatophyta</taxon>
        <taxon>Magnoliopsida</taxon>
        <taxon>eudicotyledons</taxon>
        <taxon>Gunneridae</taxon>
        <taxon>Pentapetalae</taxon>
        <taxon>rosids</taxon>
        <taxon>malvids</taxon>
        <taxon>Brassicales</taxon>
        <taxon>Brassicaceae</taxon>
        <taxon>Brassiceae</taxon>
        <taxon>Brassica</taxon>
    </lineage>
</organism>
<dbReference type="OMA" id="WAGNNDI"/>
<dbReference type="Proteomes" id="UP000032141">
    <property type="component" value="Chromosome C2"/>
</dbReference>
<name>A0A0D3AXL0_BRAOL</name>
<evidence type="ECO:0000313" key="2">
    <source>
        <dbReference type="Proteomes" id="UP000032141"/>
    </source>
</evidence>
<dbReference type="AlphaFoldDB" id="A0A0D3AXL0"/>
<evidence type="ECO:0000313" key="1">
    <source>
        <dbReference type="EnsemblPlants" id="Bo2g158440.1"/>
    </source>
</evidence>
<dbReference type="PANTHER" id="PTHR47150">
    <property type="entry name" value="OS12G0169200 PROTEIN"/>
    <property type="match status" value="1"/>
</dbReference>
<accession>A0A0D3AXL0</accession>
<dbReference type="EnsemblPlants" id="Bo2g158440.1">
    <property type="protein sequence ID" value="Bo2g158440.1"/>
    <property type="gene ID" value="Bo2g158440"/>
</dbReference>
<keyword evidence="2" id="KW-1185">Reference proteome</keyword>
<reference evidence="1" key="2">
    <citation type="submission" date="2015-03" db="UniProtKB">
        <authorList>
            <consortium name="EnsemblPlants"/>
        </authorList>
    </citation>
    <scope>IDENTIFICATION</scope>
</reference>
<dbReference type="InterPro" id="IPR006912">
    <property type="entry name" value="Harbinger_derived_prot"/>
</dbReference>
<protein>
    <submittedName>
        <fullName evidence="1">Uncharacterized protein</fullName>
    </submittedName>
</protein>
<dbReference type="HOGENOM" id="CLU_1818483_0_0_1"/>